<keyword evidence="21" id="KW-1185">Reference proteome</keyword>
<dbReference type="PANTHER" id="PTHR21230:SF1">
    <property type="entry name" value="GOLGI SNAP RECEPTOR COMPLEX MEMBER 2"/>
    <property type="match status" value="1"/>
</dbReference>
<dbReference type="GO" id="GO:0015031">
    <property type="term" value="P:protein transport"/>
    <property type="evidence" value="ECO:0007669"/>
    <property type="project" value="UniProtKB-KW"/>
</dbReference>
<evidence type="ECO:0000256" key="14">
    <source>
        <dbReference type="ARBA" id="ARBA00072070"/>
    </source>
</evidence>
<evidence type="ECO:0000256" key="7">
    <source>
        <dbReference type="ARBA" id="ARBA00022990"/>
    </source>
</evidence>
<dbReference type="PIRSF" id="PIRSF028865">
    <property type="entry name" value="Membrin-2"/>
    <property type="match status" value="1"/>
</dbReference>
<dbReference type="Gene3D" id="1.20.5.110">
    <property type="match status" value="1"/>
</dbReference>
<name>A0AAD9JHY7_9ANNE</name>
<proteinExistence type="inferred from homology"/>
<dbReference type="FunFam" id="1.20.5.110:FF:000044">
    <property type="entry name" value="Golgi SNAP receptor complex member 2"/>
    <property type="match status" value="1"/>
</dbReference>
<keyword evidence="7" id="KW-0007">Acetylation</keyword>
<keyword evidence="10 17" id="KW-0472">Membrane</keyword>
<dbReference type="GO" id="GO:0031201">
    <property type="term" value="C:SNARE complex"/>
    <property type="evidence" value="ECO:0007669"/>
    <property type="project" value="TreeGrafter"/>
</dbReference>
<dbReference type="GO" id="GO:0006906">
    <property type="term" value="P:vesicle fusion"/>
    <property type="evidence" value="ECO:0007669"/>
    <property type="project" value="TreeGrafter"/>
</dbReference>
<evidence type="ECO:0000256" key="18">
    <source>
        <dbReference type="SAM" id="Coils"/>
    </source>
</evidence>
<keyword evidence="4" id="KW-0256">Endoplasmic reticulum</keyword>
<evidence type="ECO:0000256" key="6">
    <source>
        <dbReference type="ARBA" id="ARBA00022989"/>
    </source>
</evidence>
<evidence type="ECO:0000256" key="13">
    <source>
        <dbReference type="ARBA" id="ARBA00038172"/>
    </source>
</evidence>
<evidence type="ECO:0000256" key="5">
    <source>
        <dbReference type="ARBA" id="ARBA00022927"/>
    </source>
</evidence>
<evidence type="ECO:0000256" key="19">
    <source>
        <dbReference type="SAM" id="Phobius"/>
    </source>
</evidence>
<dbReference type="GO" id="GO:0000149">
    <property type="term" value="F:SNARE binding"/>
    <property type="evidence" value="ECO:0007669"/>
    <property type="project" value="TreeGrafter"/>
</dbReference>
<evidence type="ECO:0000256" key="16">
    <source>
        <dbReference type="ARBA" id="ARBA00080151"/>
    </source>
</evidence>
<keyword evidence="5 17" id="KW-0653">Protein transport</keyword>
<evidence type="ECO:0000256" key="2">
    <source>
        <dbReference type="ARBA" id="ARBA00022448"/>
    </source>
</evidence>
<accession>A0AAD9JHY7</accession>
<reference evidence="20" key="1">
    <citation type="journal article" date="2023" name="Mol. Biol. Evol.">
        <title>Third-Generation Sequencing Reveals the Adaptive Role of the Epigenome in Three Deep-Sea Polychaetes.</title>
        <authorList>
            <person name="Perez M."/>
            <person name="Aroh O."/>
            <person name="Sun Y."/>
            <person name="Lan Y."/>
            <person name="Juniper S.K."/>
            <person name="Young C.R."/>
            <person name="Angers B."/>
            <person name="Qian P.Y."/>
        </authorList>
    </citation>
    <scope>NUCLEOTIDE SEQUENCE</scope>
    <source>
        <strain evidence="20">P08H-3</strain>
    </source>
</reference>
<comment type="function">
    <text evidence="11 17">Involved in transport of proteins from the cis/medial-Golgi to the trans-Golgi network.</text>
</comment>
<evidence type="ECO:0000256" key="1">
    <source>
        <dbReference type="ARBA" id="ARBA00004586"/>
    </source>
</evidence>
<evidence type="ECO:0000256" key="3">
    <source>
        <dbReference type="ARBA" id="ARBA00022692"/>
    </source>
</evidence>
<dbReference type="GO" id="GO:0005789">
    <property type="term" value="C:endoplasmic reticulum membrane"/>
    <property type="evidence" value="ECO:0007669"/>
    <property type="project" value="UniProtKB-SubCell"/>
</dbReference>
<feature type="coiled-coil region" evidence="18">
    <location>
        <begin position="72"/>
        <end position="106"/>
    </location>
</feature>
<dbReference type="GO" id="GO:0031902">
    <property type="term" value="C:late endosome membrane"/>
    <property type="evidence" value="ECO:0007669"/>
    <property type="project" value="TreeGrafter"/>
</dbReference>
<dbReference type="Pfam" id="PF12352">
    <property type="entry name" value="V-SNARE_C"/>
    <property type="match status" value="1"/>
</dbReference>
<dbReference type="AlphaFoldDB" id="A0AAD9JHY7"/>
<sequence length="218" mass="24951">MESLYHQTSKLMHEIQGSLGQLEGASKDDPDVHLIENAIQARIDEILSNCERLDILVNKEPPTRRANAKLRVDQLKYDCQHLQASMRNVQNRRQVLKFMREQEEREREALLSHHFEPNDSSTSVMIDAALQHNQRLSDAHHGMDDLLSSGTSIISNLREQRLTLKGAHKKILDIANTLGLSNTVMRLIEKRASQDKIILFGGMIVTCIIMFLAWKYLT</sequence>
<evidence type="ECO:0000256" key="15">
    <source>
        <dbReference type="ARBA" id="ARBA00076985"/>
    </source>
</evidence>
<keyword evidence="9 18" id="KW-0175">Coiled coil</keyword>
<evidence type="ECO:0000256" key="10">
    <source>
        <dbReference type="ARBA" id="ARBA00023136"/>
    </source>
</evidence>
<organism evidence="20 21">
    <name type="scientific">Paralvinella palmiformis</name>
    <dbReference type="NCBI Taxonomy" id="53620"/>
    <lineage>
        <taxon>Eukaryota</taxon>
        <taxon>Metazoa</taxon>
        <taxon>Spiralia</taxon>
        <taxon>Lophotrochozoa</taxon>
        <taxon>Annelida</taxon>
        <taxon>Polychaeta</taxon>
        <taxon>Sedentaria</taxon>
        <taxon>Canalipalpata</taxon>
        <taxon>Terebellida</taxon>
        <taxon>Terebelliformia</taxon>
        <taxon>Alvinellidae</taxon>
        <taxon>Paralvinella</taxon>
    </lineage>
</organism>
<keyword evidence="3 19" id="KW-0812">Transmembrane</keyword>
<keyword evidence="2 17" id="KW-0813">Transport</keyword>
<dbReference type="CDD" id="cd15863">
    <property type="entry name" value="SNARE_GS27"/>
    <property type="match status" value="1"/>
</dbReference>
<dbReference type="PANTHER" id="PTHR21230">
    <property type="entry name" value="VESICLE TRANSPORT V-SNARE PROTEIN VTI1-RELATED"/>
    <property type="match status" value="1"/>
</dbReference>
<keyword evidence="6 19" id="KW-1133">Transmembrane helix</keyword>
<dbReference type="GO" id="GO:0005484">
    <property type="term" value="F:SNAP receptor activity"/>
    <property type="evidence" value="ECO:0007669"/>
    <property type="project" value="InterPro"/>
</dbReference>
<evidence type="ECO:0000256" key="11">
    <source>
        <dbReference type="ARBA" id="ARBA00037078"/>
    </source>
</evidence>
<evidence type="ECO:0000256" key="4">
    <source>
        <dbReference type="ARBA" id="ARBA00022824"/>
    </source>
</evidence>
<feature type="transmembrane region" description="Helical" evidence="19">
    <location>
        <begin position="197"/>
        <end position="217"/>
    </location>
</feature>
<protein>
    <recommendedName>
        <fullName evidence="14">Golgi SNAP receptor complex member 2</fullName>
    </recommendedName>
    <alternativeName>
        <fullName evidence="15">27 kDa Golgi SNARE protein</fullName>
    </alternativeName>
    <alternativeName>
        <fullName evidence="16">Membrin</fullName>
    </alternativeName>
</protein>
<dbReference type="GO" id="GO:0005794">
    <property type="term" value="C:Golgi apparatus"/>
    <property type="evidence" value="ECO:0007669"/>
    <property type="project" value="UniProtKB-SubCell"/>
</dbReference>
<evidence type="ECO:0000256" key="12">
    <source>
        <dbReference type="ARBA" id="ARBA00037862"/>
    </source>
</evidence>
<dbReference type="SUPFAM" id="SSF58038">
    <property type="entry name" value="SNARE fusion complex"/>
    <property type="match status" value="1"/>
</dbReference>
<evidence type="ECO:0000313" key="20">
    <source>
        <dbReference type="EMBL" id="KAK2152750.1"/>
    </source>
</evidence>
<dbReference type="EMBL" id="JAODUP010000320">
    <property type="protein sequence ID" value="KAK2152750.1"/>
    <property type="molecule type" value="Genomic_DNA"/>
</dbReference>
<evidence type="ECO:0000256" key="17">
    <source>
        <dbReference type="PIRNR" id="PIRNR028865"/>
    </source>
</evidence>
<keyword evidence="8" id="KW-0333">Golgi apparatus</keyword>
<evidence type="ECO:0000256" key="8">
    <source>
        <dbReference type="ARBA" id="ARBA00023034"/>
    </source>
</evidence>
<comment type="similarity">
    <text evidence="13 17">Belongs to the GOSR2 family.</text>
</comment>
<dbReference type="InterPro" id="IPR027027">
    <property type="entry name" value="GOSR2/Membrin/Bos1"/>
</dbReference>
<dbReference type="Proteomes" id="UP001208570">
    <property type="component" value="Unassembled WGS sequence"/>
</dbReference>
<dbReference type="GO" id="GO:0012507">
    <property type="term" value="C:ER to Golgi transport vesicle membrane"/>
    <property type="evidence" value="ECO:0007669"/>
    <property type="project" value="TreeGrafter"/>
</dbReference>
<evidence type="ECO:0000313" key="21">
    <source>
        <dbReference type="Proteomes" id="UP001208570"/>
    </source>
</evidence>
<comment type="caution">
    <text evidence="20">The sequence shown here is derived from an EMBL/GenBank/DDBJ whole genome shotgun (WGS) entry which is preliminary data.</text>
</comment>
<comment type="subcellular location">
    <subcellularLocation>
        <location evidence="1">Endoplasmic reticulum membrane</location>
    </subcellularLocation>
    <subcellularLocation>
        <location evidence="12">Golgi apparatus</location>
        <location evidence="12">cis-Golgi network membrane</location>
        <topology evidence="12">Single-pass type IV membrane protein</topology>
    </subcellularLocation>
</comment>
<evidence type="ECO:0000256" key="9">
    <source>
        <dbReference type="ARBA" id="ARBA00023054"/>
    </source>
</evidence>
<gene>
    <name evidence="20" type="ORF">LSH36_320g05007</name>
</gene>